<dbReference type="FunCoup" id="A0A6P8NXN1">
    <property type="interactions" value="693"/>
</dbReference>
<dbReference type="OrthoDB" id="9941287at2759"/>
<keyword evidence="5 16" id="KW-0812">Transmembrane</keyword>
<comment type="similarity">
    <text evidence="2">Belongs to the myelin P0 protein family.</text>
</comment>
<dbReference type="PROSITE" id="PS50835">
    <property type="entry name" value="IG_LIKE"/>
    <property type="match status" value="1"/>
</dbReference>
<dbReference type="PANTHER" id="PTHR13869:SF7">
    <property type="entry name" value="MYELIN PROTEIN P0"/>
    <property type="match status" value="1"/>
</dbReference>
<keyword evidence="8 16" id="KW-0472">Membrane</keyword>
<dbReference type="PRINTS" id="PR00213">
    <property type="entry name" value="MYELINP0"/>
</dbReference>
<dbReference type="SUPFAM" id="SSF48726">
    <property type="entry name" value="Immunoglobulin"/>
    <property type="match status" value="1"/>
</dbReference>
<dbReference type="InterPro" id="IPR000920">
    <property type="entry name" value="Myelin_P0-rel"/>
</dbReference>
<keyword evidence="9" id="KW-1015">Disulfide bond</keyword>
<protein>
    <recommendedName>
        <fullName evidence="3">Myelin protein P0</fullName>
    </recommendedName>
    <alternativeName>
        <fullName evidence="13">Myelin peripheral protein</fullName>
    </alternativeName>
    <alternativeName>
        <fullName evidence="12">Myelin protein zero</fullName>
    </alternativeName>
</protein>
<evidence type="ECO:0000256" key="5">
    <source>
        <dbReference type="ARBA" id="ARBA00022692"/>
    </source>
</evidence>
<evidence type="ECO:0000256" key="12">
    <source>
        <dbReference type="ARBA" id="ARBA00029587"/>
    </source>
</evidence>
<keyword evidence="7 16" id="KW-1133">Transmembrane helix</keyword>
<dbReference type="PANTHER" id="PTHR13869">
    <property type="entry name" value="MYELIN P0 RELATED"/>
    <property type="match status" value="1"/>
</dbReference>
<evidence type="ECO:0000256" key="15">
    <source>
        <dbReference type="SAM" id="MobiDB-lite"/>
    </source>
</evidence>
<keyword evidence="19" id="KW-1185">Reference proteome</keyword>
<dbReference type="KEGG" id="gsh:117350772"/>
<dbReference type="Gene3D" id="2.60.40.10">
    <property type="entry name" value="Immunoglobulins"/>
    <property type="match status" value="1"/>
</dbReference>
<organism evidence="19 20">
    <name type="scientific">Geotrypetes seraphini</name>
    <name type="common">Gaboon caecilian</name>
    <name type="synonym">Caecilia seraphini</name>
    <dbReference type="NCBI Taxonomy" id="260995"/>
    <lineage>
        <taxon>Eukaryota</taxon>
        <taxon>Metazoa</taxon>
        <taxon>Chordata</taxon>
        <taxon>Craniata</taxon>
        <taxon>Vertebrata</taxon>
        <taxon>Euteleostomi</taxon>
        <taxon>Amphibia</taxon>
        <taxon>Gymnophiona</taxon>
        <taxon>Geotrypetes</taxon>
    </lineage>
</organism>
<evidence type="ECO:0000256" key="11">
    <source>
        <dbReference type="ARBA" id="ARBA00023319"/>
    </source>
</evidence>
<dbReference type="GO" id="GO:0042552">
    <property type="term" value="P:myelination"/>
    <property type="evidence" value="ECO:0007669"/>
    <property type="project" value="TreeGrafter"/>
</dbReference>
<sequence>MTPKNWWENAVSQVSAFFFILMVLTPALAIEVYTSREVHGTIGSRVTLSCTFWSEEWISDEVSVTWYYRPQSGKDSNSIFHYTKGQAYIDKGIFKERIDWVGNLRKKDGSIVIYNLDTTDNGTFTCDVKNPPDVVGKSSSVQLFVFEKVPIRAGVILGAIIGTALGLVIIVVIAAYLIRYCWLKRQARVRRELSAMERGKLHKSSKDSKRTRQTPVLYAMLDQSRLTKSSSDKRSKSGDSRRDRK</sequence>
<evidence type="ECO:0000313" key="20">
    <source>
        <dbReference type="RefSeq" id="XP_033781252.1"/>
    </source>
</evidence>
<dbReference type="InterPro" id="IPR013783">
    <property type="entry name" value="Ig-like_fold"/>
</dbReference>
<feature type="compositionally biased region" description="Basic and acidic residues" evidence="15">
    <location>
        <begin position="196"/>
        <end position="210"/>
    </location>
</feature>
<dbReference type="SMART" id="SM00409">
    <property type="entry name" value="IG"/>
    <property type="match status" value="1"/>
</dbReference>
<dbReference type="GO" id="GO:0005886">
    <property type="term" value="C:plasma membrane"/>
    <property type="evidence" value="ECO:0007669"/>
    <property type="project" value="UniProtKB-SubCell"/>
</dbReference>
<dbReference type="Pfam" id="PF10570">
    <property type="entry name" value="Myelin-PO_C"/>
    <property type="match status" value="1"/>
</dbReference>
<accession>A0A6P8NXN1</accession>
<evidence type="ECO:0000256" key="10">
    <source>
        <dbReference type="ARBA" id="ARBA00023180"/>
    </source>
</evidence>
<dbReference type="FunFam" id="2.60.40.10:FF:000193">
    <property type="entry name" value="Myelin protein zero-like 1 like"/>
    <property type="match status" value="1"/>
</dbReference>
<evidence type="ECO:0000256" key="9">
    <source>
        <dbReference type="ARBA" id="ARBA00023157"/>
    </source>
</evidence>
<evidence type="ECO:0000256" key="1">
    <source>
        <dbReference type="ARBA" id="ARBA00004251"/>
    </source>
</evidence>
<keyword evidence="11" id="KW-0393">Immunoglobulin domain</keyword>
<comment type="subcellular location">
    <subcellularLocation>
        <location evidence="1">Cell membrane</location>
        <topology evidence="1">Single-pass type I membrane protein</topology>
    </subcellularLocation>
</comment>
<keyword evidence="6 17" id="KW-0732">Signal</keyword>
<evidence type="ECO:0000256" key="13">
    <source>
        <dbReference type="ARBA" id="ARBA00032781"/>
    </source>
</evidence>
<feature type="compositionally biased region" description="Basic and acidic residues" evidence="15">
    <location>
        <begin position="230"/>
        <end position="245"/>
    </location>
</feature>
<evidence type="ECO:0000256" key="6">
    <source>
        <dbReference type="ARBA" id="ARBA00022729"/>
    </source>
</evidence>
<evidence type="ECO:0000256" key="2">
    <source>
        <dbReference type="ARBA" id="ARBA00007180"/>
    </source>
</evidence>
<evidence type="ECO:0000256" key="4">
    <source>
        <dbReference type="ARBA" id="ARBA00022475"/>
    </source>
</evidence>
<keyword evidence="10" id="KW-0325">Glycoprotein</keyword>
<dbReference type="InterPro" id="IPR013106">
    <property type="entry name" value="Ig_V-set"/>
</dbReference>
<feature type="signal peptide" evidence="17">
    <location>
        <begin position="1"/>
        <end position="29"/>
    </location>
</feature>
<dbReference type="InterPro" id="IPR007110">
    <property type="entry name" value="Ig-like_dom"/>
</dbReference>
<dbReference type="RefSeq" id="XP_033781252.1">
    <property type="nucleotide sequence ID" value="XM_033925361.1"/>
</dbReference>
<evidence type="ECO:0000256" key="17">
    <source>
        <dbReference type="SAM" id="SignalP"/>
    </source>
</evidence>
<feature type="chain" id="PRO_5028236324" description="Myelin protein P0" evidence="17">
    <location>
        <begin position="30"/>
        <end position="245"/>
    </location>
</feature>
<evidence type="ECO:0000256" key="3">
    <source>
        <dbReference type="ARBA" id="ARBA00020871"/>
    </source>
</evidence>
<dbReference type="InterPro" id="IPR036179">
    <property type="entry name" value="Ig-like_dom_sf"/>
</dbReference>
<evidence type="ECO:0000259" key="18">
    <source>
        <dbReference type="PROSITE" id="PS50835"/>
    </source>
</evidence>
<dbReference type="InParanoid" id="A0A6P8NXN1"/>
<dbReference type="Proteomes" id="UP000515159">
    <property type="component" value="Chromosome 16"/>
</dbReference>
<dbReference type="GeneID" id="117350772"/>
<comment type="function">
    <text evidence="14">Creation of an extracellular membrane face which guides the wrapping process and ultimately compacts adjacent lamellae.</text>
</comment>
<dbReference type="Pfam" id="PF07686">
    <property type="entry name" value="V-set"/>
    <property type="match status" value="1"/>
</dbReference>
<evidence type="ECO:0000256" key="7">
    <source>
        <dbReference type="ARBA" id="ARBA00022989"/>
    </source>
</evidence>
<dbReference type="CTD" id="4359"/>
<gene>
    <name evidence="20" type="primary">MPZ</name>
</gene>
<feature type="domain" description="Ig-like" evidence="18">
    <location>
        <begin position="26"/>
        <end position="142"/>
    </location>
</feature>
<evidence type="ECO:0000256" key="16">
    <source>
        <dbReference type="SAM" id="Phobius"/>
    </source>
</evidence>
<dbReference type="InterPro" id="IPR019566">
    <property type="entry name" value="MYP0_C"/>
</dbReference>
<dbReference type="SMART" id="SM00406">
    <property type="entry name" value="IGv"/>
    <property type="match status" value="1"/>
</dbReference>
<feature type="transmembrane region" description="Helical" evidence="16">
    <location>
        <begin position="155"/>
        <end position="178"/>
    </location>
</feature>
<evidence type="ECO:0000256" key="8">
    <source>
        <dbReference type="ARBA" id="ARBA00023136"/>
    </source>
</evidence>
<dbReference type="InterPro" id="IPR003599">
    <property type="entry name" value="Ig_sub"/>
</dbReference>
<evidence type="ECO:0000313" key="19">
    <source>
        <dbReference type="Proteomes" id="UP000515159"/>
    </source>
</evidence>
<dbReference type="AlphaFoldDB" id="A0A6P8NXN1"/>
<evidence type="ECO:0000256" key="14">
    <source>
        <dbReference type="ARBA" id="ARBA00058349"/>
    </source>
</evidence>
<feature type="region of interest" description="Disordered" evidence="15">
    <location>
        <begin position="196"/>
        <end position="245"/>
    </location>
</feature>
<keyword evidence="4" id="KW-1003">Cell membrane</keyword>
<name>A0A6P8NXN1_GEOSA</name>
<proteinExistence type="inferred from homology"/>
<reference evidence="20" key="1">
    <citation type="submission" date="2025-08" db="UniProtKB">
        <authorList>
            <consortium name="RefSeq"/>
        </authorList>
    </citation>
    <scope>IDENTIFICATION</scope>
</reference>